<reference evidence="2" key="1">
    <citation type="journal article" date="2018" name="Genome Biol.">
        <title>SKESA: strategic k-mer extension for scrupulous assemblies.</title>
        <authorList>
            <person name="Souvorov A."/>
            <person name="Agarwala R."/>
            <person name="Lipman D.J."/>
        </authorList>
    </citation>
    <scope>NUCLEOTIDE SEQUENCE [LARGE SCALE GENOMIC DNA]</scope>
    <source>
        <strain evidence="3">C0382</strain>
        <strain evidence="2">EC00763</strain>
    </source>
</reference>
<evidence type="ECO:0000313" key="1">
    <source>
        <dbReference type="EMBL" id="EMJ5255469.1"/>
    </source>
</evidence>
<evidence type="ECO:0000313" key="7">
    <source>
        <dbReference type="Proteomes" id="UP000255164"/>
    </source>
</evidence>
<reference evidence="6" key="5">
    <citation type="journal article" date="2023" name="Microorganisms">
        <title>Comparative Genomic Analysis of ST131 Subclade C2 of ESBL-Producing E. coli Isolates from Patients with Recurrent and Sporadic Urinary Tract Infections.</title>
        <authorList>
            <person name="Jaen-Luchoro D."/>
            <person name="Kahnamouei A."/>
            <person name="Yazdanshenas S."/>
            <person name="Lindblom A."/>
            <person name="Samuelsson E."/>
            <person name="Ahren C."/>
            <person name="Karami N."/>
        </authorList>
    </citation>
    <scope>NUCLEOTIDE SEQUENCE</scope>
    <source>
        <strain evidence="6">S7</strain>
    </source>
</reference>
<reference evidence="2" key="4">
    <citation type="submission" date="2019-12" db="EMBL/GenBank/DDBJ databases">
        <authorList>
            <consortium name="NCBI Pathogen Detection Project"/>
        </authorList>
    </citation>
    <scope>NUCLEOTIDE SEQUENCE</scope>
    <source>
        <strain evidence="3">C0382</strain>
        <strain evidence="2">EC00763</strain>
    </source>
</reference>
<dbReference type="SUPFAM" id="SSF64210">
    <property type="entry name" value="Head-to-tail joining protein W, gpW"/>
    <property type="match status" value="1"/>
</dbReference>
<dbReference type="Pfam" id="PF02831">
    <property type="entry name" value="gpW"/>
    <property type="match status" value="1"/>
</dbReference>
<reference evidence="1" key="6">
    <citation type="submission" date="2024-02" db="EMBL/GenBank/DDBJ databases">
        <authorList>
            <consortium name="Clinical and Environmental Microbiology Branch: Whole genome sequencing antimicrobial resistance pathogens in the healthcare setting"/>
        </authorList>
    </citation>
    <scope>NUCLEOTIDE SEQUENCE</scope>
    <source>
        <strain evidence="1">1924188</strain>
    </source>
</reference>
<dbReference type="EMBL" id="SCJN01000025">
    <property type="protein sequence ID" value="RXD17399.1"/>
    <property type="molecule type" value="Genomic_DNA"/>
</dbReference>
<dbReference type="InterPro" id="IPR004174">
    <property type="entry name" value="GpW"/>
</dbReference>
<gene>
    <name evidence="4" type="ORF">EPS76_05455</name>
    <name evidence="2" type="ORF">GRC73_12075</name>
    <name evidence="3" type="ORF">HIE29_004181</name>
    <name evidence="5" type="ORF">NCTC10082_04523</name>
    <name evidence="6" type="ORF">OGM49_13990</name>
    <name evidence="1" type="ORF">R8O40_003752</name>
</gene>
<accession>A0A061K5L2</accession>
<reference evidence="4 8" key="3">
    <citation type="submission" date="2019-01" db="EMBL/GenBank/DDBJ databases">
        <title>Genomic analysis of febrile catheter-associated UTI E. coli isolates.</title>
        <authorList>
            <person name="Potter R."/>
            <person name="Zou Z."/>
            <person name="Henderson J."/>
            <person name="Dantas G."/>
        </authorList>
    </citation>
    <scope>NUCLEOTIDE SEQUENCE [LARGE SCALE GENOMIC DNA]</scope>
    <source>
        <strain evidence="4 8">29_CAASB</strain>
    </source>
</reference>
<sequence>MTSREVLTERLLEAEIALHKLLTGKSTVSLSHGDSAGNNRSYQYSQASIEQLRTYIIELKSQLGLSTGRRRPVGVRL</sequence>
<dbReference type="EMBL" id="ABONVU020000015">
    <property type="protein sequence ID" value="EMJ5255469.1"/>
    <property type="molecule type" value="Genomic_DNA"/>
</dbReference>
<dbReference type="EMBL" id="CP107128">
    <property type="protein sequence ID" value="WLM93861.1"/>
    <property type="molecule type" value="Genomic_DNA"/>
</dbReference>
<dbReference type="Gene3D" id="3.30.1580.10">
    <property type="entry name" value="Head-to-tail joining protein W"/>
    <property type="match status" value="1"/>
</dbReference>
<dbReference type="Proteomes" id="UP000843571">
    <property type="component" value="Unassembled WGS sequence"/>
</dbReference>
<dbReference type="EMBL" id="DABBJX010000011">
    <property type="protein sequence ID" value="HAH4524744.1"/>
    <property type="molecule type" value="Genomic_DNA"/>
</dbReference>
<name>A0A061K5L2_ECOLX</name>
<dbReference type="GO" id="GO:0019058">
    <property type="term" value="P:viral life cycle"/>
    <property type="evidence" value="ECO:0007669"/>
    <property type="project" value="InterPro"/>
</dbReference>
<dbReference type="Proteomes" id="UP000255164">
    <property type="component" value="Unassembled WGS sequence"/>
</dbReference>
<dbReference type="Proteomes" id="UP000288730">
    <property type="component" value="Unassembled WGS sequence"/>
</dbReference>
<protein>
    <submittedName>
        <fullName evidence="5 6">GpW</fullName>
    </submittedName>
</protein>
<evidence type="ECO:0000313" key="8">
    <source>
        <dbReference type="Proteomes" id="UP000288730"/>
    </source>
</evidence>
<dbReference type="Proteomes" id="UP001285616">
    <property type="component" value="Unassembled WGS sequence"/>
</dbReference>
<evidence type="ECO:0000313" key="2">
    <source>
        <dbReference type="EMBL" id="HAH4524744.1"/>
    </source>
</evidence>
<proteinExistence type="predicted"/>
<evidence type="ECO:0000313" key="6">
    <source>
        <dbReference type="EMBL" id="WLM93861.1"/>
    </source>
</evidence>
<evidence type="ECO:0000313" key="4">
    <source>
        <dbReference type="EMBL" id="RXD17399.1"/>
    </source>
</evidence>
<dbReference type="RefSeq" id="WP_000203897.1">
    <property type="nucleotide sequence ID" value="NZ_AP018784.2"/>
</dbReference>
<dbReference type="Proteomes" id="UP001180189">
    <property type="component" value="Chromosome"/>
</dbReference>
<dbReference type="EMBL" id="DABCJL010000011">
    <property type="protein sequence ID" value="HAH7770691.1"/>
    <property type="molecule type" value="Genomic_DNA"/>
</dbReference>
<evidence type="ECO:0000313" key="3">
    <source>
        <dbReference type="EMBL" id="HAH7770691.1"/>
    </source>
</evidence>
<dbReference type="AlphaFoldDB" id="A0A061K5L2"/>
<organism evidence="2">
    <name type="scientific">Escherichia coli</name>
    <dbReference type="NCBI Taxonomy" id="562"/>
    <lineage>
        <taxon>Bacteria</taxon>
        <taxon>Pseudomonadati</taxon>
        <taxon>Pseudomonadota</taxon>
        <taxon>Gammaproteobacteria</taxon>
        <taxon>Enterobacterales</taxon>
        <taxon>Enterobacteriaceae</taxon>
        <taxon>Escherichia</taxon>
    </lineage>
</organism>
<dbReference type="EMBL" id="UFZA01000002">
    <property type="protein sequence ID" value="STE71631.1"/>
    <property type="molecule type" value="Genomic_DNA"/>
</dbReference>
<dbReference type="InterPro" id="IPR036626">
    <property type="entry name" value="GpW_sf"/>
</dbReference>
<reference evidence="5 7" key="2">
    <citation type="submission" date="2018-06" db="EMBL/GenBank/DDBJ databases">
        <authorList>
            <consortium name="Pathogen Informatics"/>
            <person name="Doyle S."/>
        </authorList>
    </citation>
    <scope>NUCLEOTIDE SEQUENCE [LARGE SCALE GENOMIC DNA]</scope>
    <source>
        <strain evidence="5 7">NCTC10082</strain>
    </source>
</reference>
<evidence type="ECO:0000313" key="5">
    <source>
        <dbReference type="EMBL" id="STE71631.1"/>
    </source>
</evidence>